<proteinExistence type="predicted"/>
<gene>
    <name evidence="2" type="ORF">GA0074692_5336</name>
</gene>
<protein>
    <submittedName>
        <fullName evidence="2">Uncharacterized protein</fullName>
    </submittedName>
</protein>
<dbReference type="Proteomes" id="UP000198959">
    <property type="component" value="Unassembled WGS sequence"/>
</dbReference>
<feature type="region of interest" description="Disordered" evidence="1">
    <location>
        <begin position="209"/>
        <end position="244"/>
    </location>
</feature>
<dbReference type="AlphaFoldDB" id="A0A1C6TC25"/>
<dbReference type="EMBL" id="FMHW01000002">
    <property type="protein sequence ID" value="SCL39360.1"/>
    <property type="molecule type" value="Genomic_DNA"/>
</dbReference>
<name>A0A1C6TC25_9ACTN</name>
<organism evidence="2 3">
    <name type="scientific">Micromonospora pallida</name>
    <dbReference type="NCBI Taxonomy" id="145854"/>
    <lineage>
        <taxon>Bacteria</taxon>
        <taxon>Bacillati</taxon>
        <taxon>Actinomycetota</taxon>
        <taxon>Actinomycetes</taxon>
        <taxon>Micromonosporales</taxon>
        <taxon>Micromonosporaceae</taxon>
        <taxon>Micromonospora</taxon>
    </lineage>
</organism>
<accession>A0A1C6TC25</accession>
<reference evidence="3" key="1">
    <citation type="submission" date="2016-06" db="EMBL/GenBank/DDBJ databases">
        <authorList>
            <person name="Varghese N."/>
            <person name="Submissions Spin"/>
        </authorList>
    </citation>
    <scope>NUCLEOTIDE SEQUENCE [LARGE SCALE GENOMIC DNA]</scope>
    <source>
        <strain evidence="3">DSM 43817</strain>
    </source>
</reference>
<evidence type="ECO:0000313" key="2">
    <source>
        <dbReference type="EMBL" id="SCL39360.1"/>
    </source>
</evidence>
<evidence type="ECO:0000313" key="3">
    <source>
        <dbReference type="Proteomes" id="UP000198959"/>
    </source>
</evidence>
<evidence type="ECO:0000256" key="1">
    <source>
        <dbReference type="SAM" id="MobiDB-lite"/>
    </source>
</evidence>
<keyword evidence="3" id="KW-1185">Reference proteome</keyword>
<dbReference type="STRING" id="145854.GA0074692_5336"/>
<sequence>MVAGAAIGAAGVPVLAGVPAGAATSAAGADAAEDPVAAGPDPLAGAPTGGVFTVAAGTGRVASAGAALDAVVPAAGGGALLAGVAVRPLAADSGPGSPPRVAAPAAGEDAVVTGMAAAPDPATVAAAGLEPATGTSGMNTAYPRVPGGSSTGIAHAGWPSGHRMAPGASSPAGMASRYGGMLPPFGSSVDDRGAGGSVTALSLLRVEHTVRPTHPARRPAVEADRLSRAFARPLATPRSGRSPA</sequence>